<accession>A0ABD6W670</accession>
<reference evidence="2 3" key="1">
    <citation type="submission" date="2018-02" db="EMBL/GenBank/DDBJ databases">
        <title>Bacteriophage NCPPB3778 and a type I-E CRISPR drive the evolution of the US Biological Select Agent, Rathayibacter toxicus.</title>
        <authorList>
            <person name="Davis E.W.II."/>
            <person name="Tabima J.F."/>
            <person name="Weisberg A.J."/>
            <person name="Lopes L.D."/>
            <person name="Wiseman M.S."/>
            <person name="Wiseman M.S."/>
            <person name="Pupko T."/>
            <person name="Belcher M.S."/>
            <person name="Sechler A.J."/>
            <person name="Tancos M.A."/>
            <person name="Schroeder B.K."/>
            <person name="Murray T.D."/>
            <person name="Luster D.G."/>
            <person name="Schneider W.L."/>
            <person name="Rogers E."/>
            <person name="Andreote F.D."/>
            <person name="Grunwald N.J."/>
            <person name="Putnam M.L."/>
            <person name="Chang J.H."/>
        </authorList>
    </citation>
    <scope>NUCLEOTIDE SEQUENCE [LARGE SCALE GENOMIC DNA]</scope>
    <source>
        <strain evidence="2 3">AY1I9</strain>
    </source>
</reference>
<dbReference type="KEGG" id="rry:C1O28_12930"/>
<dbReference type="RefSeq" id="WP_097167167.1">
    <property type="nucleotide sequence ID" value="NZ_CP028129.1"/>
</dbReference>
<evidence type="ECO:0000256" key="1">
    <source>
        <dbReference type="SAM" id="MobiDB-lite"/>
    </source>
</evidence>
<feature type="region of interest" description="Disordered" evidence="1">
    <location>
        <begin position="40"/>
        <end position="85"/>
    </location>
</feature>
<dbReference type="AlphaFoldDB" id="A0ABD6W670"/>
<feature type="region of interest" description="Disordered" evidence="1">
    <location>
        <begin position="1"/>
        <end position="23"/>
    </location>
</feature>
<dbReference type="Proteomes" id="UP000237881">
    <property type="component" value="Unassembled WGS sequence"/>
</dbReference>
<organism evidence="2 3">
    <name type="scientific">Rathayibacter rathayi</name>
    <name type="common">Corynebacterium rathayi</name>
    <dbReference type="NCBI Taxonomy" id="33887"/>
    <lineage>
        <taxon>Bacteria</taxon>
        <taxon>Bacillati</taxon>
        <taxon>Actinomycetota</taxon>
        <taxon>Actinomycetes</taxon>
        <taxon>Micrococcales</taxon>
        <taxon>Microbacteriaceae</taxon>
        <taxon>Rathayibacter</taxon>
    </lineage>
</organism>
<feature type="compositionally biased region" description="Polar residues" evidence="1">
    <location>
        <begin position="46"/>
        <end position="57"/>
    </location>
</feature>
<name>A0ABD6W670_RATRA</name>
<gene>
    <name evidence="2" type="ORF">C5C04_12915</name>
</gene>
<dbReference type="EMBL" id="PSUL01000039">
    <property type="protein sequence ID" value="PPF10779.1"/>
    <property type="molecule type" value="Genomic_DNA"/>
</dbReference>
<evidence type="ECO:0000313" key="2">
    <source>
        <dbReference type="EMBL" id="PPF10779.1"/>
    </source>
</evidence>
<feature type="compositionally biased region" description="Gly residues" evidence="1">
    <location>
        <begin position="75"/>
        <end position="85"/>
    </location>
</feature>
<proteinExistence type="predicted"/>
<evidence type="ECO:0000313" key="3">
    <source>
        <dbReference type="Proteomes" id="UP000237881"/>
    </source>
</evidence>
<comment type="caution">
    <text evidence="2">The sequence shown here is derived from an EMBL/GenBank/DDBJ whole genome shotgun (WGS) entry which is preliminary data.</text>
</comment>
<sequence>MSTLHGTSGSHPSAVGSNSGGAEATSGVVATMLSPNVSFARGGSVTKVSSIDETGTMTFDERLRQALEESAAAGEGLGTGGSVDS</sequence>
<protein>
    <submittedName>
        <fullName evidence="2">Uncharacterized protein</fullName>
    </submittedName>
</protein>
<dbReference type="GeneID" id="49821382"/>
<feature type="compositionally biased region" description="Polar residues" evidence="1">
    <location>
        <begin position="1"/>
        <end position="17"/>
    </location>
</feature>